<organism evidence="1 2">
    <name type="scientific">Paramylibacter ulvae</name>
    <dbReference type="NCBI Taxonomy" id="1651968"/>
    <lineage>
        <taxon>Bacteria</taxon>
        <taxon>Pseudomonadati</taxon>
        <taxon>Pseudomonadota</taxon>
        <taxon>Alphaproteobacteria</taxon>
        <taxon>Rhodobacterales</taxon>
        <taxon>Paracoccaceae</taxon>
        <taxon>Paramylibacter</taxon>
    </lineage>
</organism>
<gene>
    <name evidence="1" type="ORF">GCM10008927_14120</name>
</gene>
<name>A0ABQ3D022_9RHOB</name>
<dbReference type="Proteomes" id="UP000634455">
    <property type="component" value="Unassembled WGS sequence"/>
</dbReference>
<keyword evidence="2" id="KW-1185">Reference proteome</keyword>
<sequence length="105" mass="11620">MRKVILALLLTVFVVFTGLTIWMQFNPAVQSEISEQTITTEPEAAAKVAGTTAESLEQDENVVKPTLWQRIVALFRGGKPPDKGYGFKYGECSRWGVANKCKAKD</sequence>
<dbReference type="RefSeq" id="WP_189639891.1">
    <property type="nucleotide sequence ID" value="NZ_BMZF01000003.1"/>
</dbReference>
<dbReference type="EMBL" id="BMZF01000003">
    <property type="protein sequence ID" value="GHA50295.1"/>
    <property type="molecule type" value="Genomic_DNA"/>
</dbReference>
<proteinExistence type="predicted"/>
<evidence type="ECO:0000313" key="1">
    <source>
        <dbReference type="EMBL" id="GHA50295.1"/>
    </source>
</evidence>
<protein>
    <submittedName>
        <fullName evidence="1">Uncharacterized protein</fullName>
    </submittedName>
</protein>
<reference evidence="2" key="1">
    <citation type="journal article" date="2019" name="Int. J. Syst. Evol. Microbiol.">
        <title>The Global Catalogue of Microorganisms (GCM) 10K type strain sequencing project: providing services to taxonomists for standard genome sequencing and annotation.</title>
        <authorList>
            <consortium name="The Broad Institute Genomics Platform"/>
            <consortium name="The Broad Institute Genome Sequencing Center for Infectious Disease"/>
            <person name="Wu L."/>
            <person name="Ma J."/>
        </authorList>
    </citation>
    <scope>NUCLEOTIDE SEQUENCE [LARGE SCALE GENOMIC DNA]</scope>
    <source>
        <strain evidence="2">KCTC 32465</strain>
    </source>
</reference>
<comment type="caution">
    <text evidence="1">The sequence shown here is derived from an EMBL/GenBank/DDBJ whole genome shotgun (WGS) entry which is preliminary data.</text>
</comment>
<evidence type="ECO:0000313" key="2">
    <source>
        <dbReference type="Proteomes" id="UP000634455"/>
    </source>
</evidence>
<accession>A0ABQ3D022</accession>